<dbReference type="PANTHER" id="PTHR10742:SF342">
    <property type="entry name" value="AMINE OXIDASE"/>
    <property type="match status" value="1"/>
</dbReference>
<dbReference type="RefSeq" id="WP_077449064.1">
    <property type="nucleotide sequence ID" value="NZ_FUGD01000094.1"/>
</dbReference>
<dbReference type="Gene3D" id="1.20.1440.240">
    <property type="match status" value="1"/>
</dbReference>
<dbReference type="Pfam" id="PF01593">
    <property type="entry name" value="Amino_oxidase"/>
    <property type="match status" value="1"/>
</dbReference>
<dbReference type="SUPFAM" id="SSF54373">
    <property type="entry name" value="FAD-linked reductases, C-terminal domain"/>
    <property type="match status" value="1"/>
</dbReference>
<dbReference type="InterPro" id="IPR036188">
    <property type="entry name" value="FAD/NAD-bd_sf"/>
</dbReference>
<evidence type="ECO:0000256" key="3">
    <source>
        <dbReference type="ARBA" id="ARBA00012535"/>
    </source>
</evidence>
<reference evidence="10" key="1">
    <citation type="submission" date="2017-02" db="EMBL/GenBank/DDBJ databases">
        <authorList>
            <person name="Mornico D."/>
        </authorList>
    </citation>
    <scope>NUCLEOTIDE SEQUENCE [LARGE SCALE GENOMIC DNA]</scope>
</reference>
<dbReference type="Gene3D" id="3.90.660.10">
    <property type="match status" value="1"/>
</dbReference>
<organism evidence="9 10">
    <name type="scientific">Psychrobacter pasteurii</name>
    <dbReference type="NCBI Taxonomy" id="1945520"/>
    <lineage>
        <taxon>Bacteria</taxon>
        <taxon>Pseudomonadati</taxon>
        <taxon>Pseudomonadota</taxon>
        <taxon>Gammaproteobacteria</taxon>
        <taxon>Moraxellales</taxon>
        <taxon>Moraxellaceae</taxon>
        <taxon>Psychrobacter</taxon>
    </lineage>
</organism>
<dbReference type="EMBL" id="FUGD01000094">
    <property type="protein sequence ID" value="SJM37672.1"/>
    <property type="molecule type" value="Genomic_DNA"/>
</dbReference>
<comment type="similarity">
    <text evidence="2">Belongs to the tryptophan 2-monooxygenase family.</text>
</comment>
<feature type="domain" description="Amine oxidase" evidence="8">
    <location>
        <begin position="63"/>
        <end position="525"/>
    </location>
</feature>
<dbReference type="STRING" id="1945520.A1019T_01654"/>
<protein>
    <recommendedName>
        <fullName evidence="4">Tryptophan 2-monooxygenase</fullName>
        <ecNumber evidence="3">1.13.12.3</ecNumber>
    </recommendedName>
</protein>
<dbReference type="InterPro" id="IPR006311">
    <property type="entry name" value="TAT_signal"/>
</dbReference>
<keyword evidence="5" id="KW-0073">Auxin biosynthesis</keyword>
<evidence type="ECO:0000256" key="4">
    <source>
        <dbReference type="ARBA" id="ARBA00017871"/>
    </source>
</evidence>
<keyword evidence="9" id="KW-0560">Oxidoreductase</keyword>
<gene>
    <name evidence="9" type="primary">rebO</name>
    <name evidence="9" type="ORF">A1019T_01654</name>
</gene>
<dbReference type="EC" id="1.13.12.3" evidence="3"/>
<evidence type="ECO:0000256" key="2">
    <source>
        <dbReference type="ARBA" id="ARBA00005833"/>
    </source>
</evidence>
<keyword evidence="7" id="KW-1133">Transmembrane helix</keyword>
<proteinExistence type="inferred from homology"/>
<evidence type="ECO:0000256" key="5">
    <source>
        <dbReference type="ARBA" id="ARBA00023070"/>
    </source>
</evidence>
<comment type="pathway">
    <text evidence="1">Plant hormone metabolism; auxin biosynthesis.</text>
</comment>
<evidence type="ECO:0000256" key="6">
    <source>
        <dbReference type="ARBA" id="ARBA00047321"/>
    </source>
</evidence>
<feature type="transmembrane region" description="Helical" evidence="7">
    <location>
        <begin position="50"/>
        <end position="70"/>
    </location>
</feature>
<evidence type="ECO:0000256" key="7">
    <source>
        <dbReference type="SAM" id="Phobius"/>
    </source>
</evidence>
<evidence type="ECO:0000259" key="8">
    <source>
        <dbReference type="Pfam" id="PF01593"/>
    </source>
</evidence>
<dbReference type="PROSITE" id="PS51318">
    <property type="entry name" value="TAT"/>
    <property type="match status" value="1"/>
</dbReference>
<sequence>MIDNLKSPTRRQLLSMIGKTAGGAAMYQAMTTLGFASESSFNSQMELTGAPAGSSIIILGAGLAGLAAAYELRKAGYKVTVLEYQNRGGGRSLHLKGGDKFTELGGGVVTCDFEEGNYFNPGPWRIPSHHYAVLHYCKKFGVALEPFIQTNNRAYLHRTNHFGGVPQRLGDVQHDIRGHVSELLSKAVNTGGLDKEVTREDKEMLLENLKGWGALSKDYTYKRSHTTSKYRGYSVYPGGGLMPNDQASTPLPLDDLLKSGVWQDIYAQHTTYSHSPTMFQPVGGMGKIGDAFTRECQDLIKLNAKVTEIRQDDSGVTVSYVDSNNEAGPTQTARADYCICTIPLSVLTQIPINVSKPMADAMAAVPYETSFKVGLEFKRRFWEEDEWIYGGVTYTDMPIQQISYPSQNMFKQGSGVLLGGYGYGPTSYKFNTLTPEERIEVALAYGKHIHPQYLKEFRSGTSMVWHRMPWTLGCYGVWTKETRDQHYKTLCSIDNRIVLAGEHCSHIPAWQEGSILSGLDSAKRLHQHALSSV</sequence>
<dbReference type="InterPro" id="IPR002937">
    <property type="entry name" value="Amino_oxidase"/>
</dbReference>
<dbReference type="GO" id="GO:0009851">
    <property type="term" value="P:auxin biosynthetic process"/>
    <property type="evidence" value="ECO:0007669"/>
    <property type="project" value="UniProtKB-KW"/>
</dbReference>
<evidence type="ECO:0000313" key="9">
    <source>
        <dbReference type="EMBL" id="SJM37672.1"/>
    </source>
</evidence>
<keyword evidence="7" id="KW-0472">Membrane</keyword>
<feature type="transmembrane region" description="Helical" evidence="7">
    <location>
        <begin position="12"/>
        <end position="30"/>
    </location>
</feature>
<name>A0A1R4EGQ3_9GAMM</name>
<dbReference type="GO" id="GO:0050361">
    <property type="term" value="F:tryptophan 2-monooxygenase activity"/>
    <property type="evidence" value="ECO:0007669"/>
    <property type="project" value="UniProtKB-EC"/>
</dbReference>
<dbReference type="AlphaFoldDB" id="A0A1R4EGQ3"/>
<evidence type="ECO:0000313" key="10">
    <source>
        <dbReference type="Proteomes" id="UP000188169"/>
    </source>
</evidence>
<dbReference type="Proteomes" id="UP000188169">
    <property type="component" value="Unassembled WGS sequence"/>
</dbReference>
<dbReference type="SUPFAM" id="SSF51905">
    <property type="entry name" value="FAD/NAD(P)-binding domain"/>
    <property type="match status" value="1"/>
</dbReference>
<dbReference type="PANTHER" id="PTHR10742">
    <property type="entry name" value="FLAVIN MONOAMINE OXIDASE"/>
    <property type="match status" value="1"/>
</dbReference>
<keyword evidence="7" id="KW-0812">Transmembrane</keyword>
<evidence type="ECO:0000256" key="1">
    <source>
        <dbReference type="ARBA" id="ARBA00004814"/>
    </source>
</evidence>
<dbReference type="OrthoDB" id="337830at2"/>
<dbReference type="InterPro" id="IPR050281">
    <property type="entry name" value="Flavin_monoamine_oxidase"/>
</dbReference>
<comment type="catalytic activity">
    <reaction evidence="6">
        <text>L-tryptophan + O2 = indole-3-acetamide + CO2 + H2O</text>
        <dbReference type="Rhea" id="RHEA:16165"/>
        <dbReference type="ChEBI" id="CHEBI:15377"/>
        <dbReference type="ChEBI" id="CHEBI:15379"/>
        <dbReference type="ChEBI" id="CHEBI:16031"/>
        <dbReference type="ChEBI" id="CHEBI:16526"/>
        <dbReference type="ChEBI" id="CHEBI:57912"/>
        <dbReference type="EC" id="1.13.12.3"/>
    </reaction>
</comment>
<dbReference type="GO" id="GO:0009063">
    <property type="term" value="P:amino acid catabolic process"/>
    <property type="evidence" value="ECO:0007669"/>
    <property type="project" value="TreeGrafter"/>
</dbReference>
<accession>A0A1R4EGQ3</accession>
<dbReference type="Gene3D" id="3.50.50.60">
    <property type="entry name" value="FAD/NAD(P)-binding domain"/>
    <property type="match status" value="1"/>
</dbReference>
<keyword evidence="10" id="KW-1185">Reference proteome</keyword>
<dbReference type="GO" id="GO:0001716">
    <property type="term" value="F:L-amino-acid oxidase activity"/>
    <property type="evidence" value="ECO:0007669"/>
    <property type="project" value="TreeGrafter"/>
</dbReference>